<feature type="chain" id="PRO_5041630135" evidence="1">
    <location>
        <begin position="21"/>
        <end position="100"/>
    </location>
</feature>
<sequence length="100" mass="11287">MANLWFLVLVAVFCALAVDAGFIKKSDIEQPRPKLCIRRLERNLRVQRFVAQPGECDALIEEYGLENVGYDKEIDPADALQQCCLEKCPYNALRAIGCLL</sequence>
<evidence type="ECO:0000313" key="2">
    <source>
        <dbReference type="EMBL" id="CAJ0583270.1"/>
    </source>
</evidence>
<evidence type="ECO:0000313" key="3">
    <source>
        <dbReference type="EMBL" id="CAJ0583991.1"/>
    </source>
</evidence>
<proteinExistence type="predicted"/>
<name>A0AA36DBE4_9BILA</name>
<keyword evidence="1" id="KW-0732">Signal</keyword>
<organism evidence="2 4">
    <name type="scientific">Mesorhabditis spiculigera</name>
    <dbReference type="NCBI Taxonomy" id="96644"/>
    <lineage>
        <taxon>Eukaryota</taxon>
        <taxon>Metazoa</taxon>
        <taxon>Ecdysozoa</taxon>
        <taxon>Nematoda</taxon>
        <taxon>Chromadorea</taxon>
        <taxon>Rhabditida</taxon>
        <taxon>Rhabditina</taxon>
        <taxon>Rhabditomorpha</taxon>
        <taxon>Rhabditoidea</taxon>
        <taxon>Rhabditidae</taxon>
        <taxon>Mesorhabditinae</taxon>
        <taxon>Mesorhabditis</taxon>
    </lineage>
</organism>
<feature type="non-terminal residue" evidence="2">
    <location>
        <position position="1"/>
    </location>
</feature>
<reference evidence="2" key="1">
    <citation type="submission" date="2023-06" db="EMBL/GenBank/DDBJ databases">
        <authorList>
            <person name="Delattre M."/>
        </authorList>
    </citation>
    <scope>NUCLEOTIDE SEQUENCE</scope>
    <source>
        <strain evidence="2">AF72</strain>
    </source>
</reference>
<keyword evidence="4" id="KW-1185">Reference proteome</keyword>
<feature type="signal peptide" evidence="1">
    <location>
        <begin position="1"/>
        <end position="20"/>
    </location>
</feature>
<comment type="caution">
    <text evidence="2">The sequence shown here is derived from an EMBL/GenBank/DDBJ whole genome shotgun (WGS) entry which is preliminary data.</text>
</comment>
<dbReference type="EMBL" id="CATQJA010002665">
    <property type="protein sequence ID" value="CAJ0583991.1"/>
    <property type="molecule type" value="Genomic_DNA"/>
</dbReference>
<dbReference type="EMBL" id="CATQJA010002665">
    <property type="protein sequence ID" value="CAJ0583270.1"/>
    <property type="molecule type" value="Genomic_DNA"/>
</dbReference>
<protein>
    <submittedName>
        <fullName evidence="2">Uncharacterized protein</fullName>
    </submittedName>
</protein>
<dbReference type="Proteomes" id="UP001177023">
    <property type="component" value="Unassembled WGS sequence"/>
</dbReference>
<gene>
    <name evidence="2" type="ORF">MSPICULIGERA_LOCUS21358</name>
    <name evidence="3" type="ORF">MSPICULIGERA_LOCUS22059</name>
</gene>
<evidence type="ECO:0000313" key="4">
    <source>
        <dbReference type="Proteomes" id="UP001177023"/>
    </source>
</evidence>
<evidence type="ECO:0000256" key="1">
    <source>
        <dbReference type="SAM" id="SignalP"/>
    </source>
</evidence>
<dbReference type="AlphaFoldDB" id="A0AA36DBE4"/>
<accession>A0AA36DBE4</accession>